<accession>A0ABQ8SN12</accession>
<sequence>MDVTSSVPHTQGVGNAINLITEQDEEEMAEGVSLHTEANVVIPQCSWLFNDAVSTTRLFSVDEIGDSEMRFGEMRPDSPRITLHSHYGWGKPRKKPNQSITMISAYLPFELNRQQKGTQFPRTPQAYQPGEVHWQSLTEFYYGGQFSVILPDKNPVHGPRFLAHRIFCNGAIMRQVLLYGCESWTLILREEQRLKVFENKVHRKIFGAKRDEVTEEWRKLHNAELHAFYSSPDIIRNIKS</sequence>
<dbReference type="EMBL" id="JAJSOF020000025">
    <property type="protein sequence ID" value="KAJ4435166.1"/>
    <property type="molecule type" value="Genomic_DNA"/>
</dbReference>
<organism evidence="1 2">
    <name type="scientific">Periplaneta americana</name>
    <name type="common">American cockroach</name>
    <name type="synonym">Blatta americana</name>
    <dbReference type="NCBI Taxonomy" id="6978"/>
    <lineage>
        <taxon>Eukaryota</taxon>
        <taxon>Metazoa</taxon>
        <taxon>Ecdysozoa</taxon>
        <taxon>Arthropoda</taxon>
        <taxon>Hexapoda</taxon>
        <taxon>Insecta</taxon>
        <taxon>Pterygota</taxon>
        <taxon>Neoptera</taxon>
        <taxon>Polyneoptera</taxon>
        <taxon>Dictyoptera</taxon>
        <taxon>Blattodea</taxon>
        <taxon>Blattoidea</taxon>
        <taxon>Blattidae</taxon>
        <taxon>Blattinae</taxon>
        <taxon>Periplaneta</taxon>
    </lineage>
</organism>
<evidence type="ECO:0000313" key="2">
    <source>
        <dbReference type="Proteomes" id="UP001148838"/>
    </source>
</evidence>
<name>A0ABQ8SN12_PERAM</name>
<dbReference type="Proteomes" id="UP001148838">
    <property type="component" value="Unassembled WGS sequence"/>
</dbReference>
<comment type="caution">
    <text evidence="1">The sequence shown here is derived from an EMBL/GenBank/DDBJ whole genome shotgun (WGS) entry which is preliminary data.</text>
</comment>
<gene>
    <name evidence="1" type="ORF">ANN_23742</name>
</gene>
<evidence type="ECO:0000313" key="1">
    <source>
        <dbReference type="EMBL" id="KAJ4435166.1"/>
    </source>
</evidence>
<proteinExistence type="predicted"/>
<protein>
    <submittedName>
        <fullName evidence="1">Uncharacterized protein</fullName>
    </submittedName>
</protein>
<keyword evidence="2" id="KW-1185">Reference proteome</keyword>
<reference evidence="1 2" key="1">
    <citation type="journal article" date="2022" name="Allergy">
        <title>Genome assembly and annotation of Periplaneta americana reveal a comprehensive cockroach allergen profile.</title>
        <authorList>
            <person name="Wang L."/>
            <person name="Xiong Q."/>
            <person name="Saelim N."/>
            <person name="Wang L."/>
            <person name="Nong W."/>
            <person name="Wan A.T."/>
            <person name="Shi M."/>
            <person name="Liu X."/>
            <person name="Cao Q."/>
            <person name="Hui J.H.L."/>
            <person name="Sookrung N."/>
            <person name="Leung T.F."/>
            <person name="Tungtrongchitr A."/>
            <person name="Tsui S.K.W."/>
        </authorList>
    </citation>
    <scope>NUCLEOTIDE SEQUENCE [LARGE SCALE GENOMIC DNA]</scope>
    <source>
        <strain evidence="1">PWHHKU_190912</strain>
    </source>
</reference>